<evidence type="ECO:0000313" key="2">
    <source>
        <dbReference type="Proteomes" id="UP000807306"/>
    </source>
</evidence>
<protein>
    <submittedName>
        <fullName evidence="1">Uncharacterized protein</fullName>
    </submittedName>
</protein>
<dbReference type="AlphaFoldDB" id="A0A9P6ETU0"/>
<comment type="caution">
    <text evidence="1">The sequence shown here is derived from an EMBL/GenBank/DDBJ whole genome shotgun (WGS) entry which is preliminary data.</text>
</comment>
<sequence length="109" mass="11650">MPTAEGNIRHTSGGRLNATFNVGGINYHFSGAFTSSVQPFNTNNASVTYTDVRALTNTRTFFGRIGPDNIQLTLQNSVSIQGTLDFPIFPGASVSGSGVWGQNFDEDSD</sequence>
<proteinExistence type="predicted"/>
<dbReference type="OrthoDB" id="3009566at2759"/>
<keyword evidence="2" id="KW-1185">Reference proteome</keyword>
<gene>
    <name evidence="1" type="ORF">CPB83DRAFT_843591</name>
</gene>
<dbReference type="EMBL" id="MU157825">
    <property type="protein sequence ID" value="KAF9535161.1"/>
    <property type="molecule type" value="Genomic_DNA"/>
</dbReference>
<accession>A0A9P6ETU0</accession>
<name>A0A9P6ETU0_9AGAR</name>
<organism evidence="1 2">
    <name type="scientific">Crepidotus variabilis</name>
    <dbReference type="NCBI Taxonomy" id="179855"/>
    <lineage>
        <taxon>Eukaryota</taxon>
        <taxon>Fungi</taxon>
        <taxon>Dikarya</taxon>
        <taxon>Basidiomycota</taxon>
        <taxon>Agaricomycotina</taxon>
        <taxon>Agaricomycetes</taxon>
        <taxon>Agaricomycetidae</taxon>
        <taxon>Agaricales</taxon>
        <taxon>Agaricineae</taxon>
        <taxon>Crepidotaceae</taxon>
        <taxon>Crepidotus</taxon>
    </lineage>
</organism>
<dbReference type="Proteomes" id="UP000807306">
    <property type="component" value="Unassembled WGS sequence"/>
</dbReference>
<reference evidence="1" key="1">
    <citation type="submission" date="2020-11" db="EMBL/GenBank/DDBJ databases">
        <authorList>
            <consortium name="DOE Joint Genome Institute"/>
            <person name="Ahrendt S."/>
            <person name="Riley R."/>
            <person name="Andreopoulos W."/>
            <person name="Labutti K."/>
            <person name="Pangilinan J."/>
            <person name="Ruiz-Duenas F.J."/>
            <person name="Barrasa J.M."/>
            <person name="Sanchez-Garcia M."/>
            <person name="Camarero S."/>
            <person name="Miyauchi S."/>
            <person name="Serrano A."/>
            <person name="Linde D."/>
            <person name="Babiker R."/>
            <person name="Drula E."/>
            <person name="Ayuso-Fernandez I."/>
            <person name="Pacheco R."/>
            <person name="Padilla G."/>
            <person name="Ferreira P."/>
            <person name="Barriuso J."/>
            <person name="Kellner H."/>
            <person name="Castanera R."/>
            <person name="Alfaro M."/>
            <person name="Ramirez L."/>
            <person name="Pisabarro A.G."/>
            <person name="Kuo A."/>
            <person name="Tritt A."/>
            <person name="Lipzen A."/>
            <person name="He G."/>
            <person name="Yan M."/>
            <person name="Ng V."/>
            <person name="Cullen D."/>
            <person name="Martin F."/>
            <person name="Rosso M.-N."/>
            <person name="Henrissat B."/>
            <person name="Hibbett D."/>
            <person name="Martinez A.T."/>
            <person name="Grigoriev I.V."/>
        </authorList>
    </citation>
    <scope>NUCLEOTIDE SEQUENCE</scope>
    <source>
        <strain evidence="1">CBS 506.95</strain>
    </source>
</reference>
<evidence type="ECO:0000313" key="1">
    <source>
        <dbReference type="EMBL" id="KAF9535161.1"/>
    </source>
</evidence>